<evidence type="ECO:0000256" key="1">
    <source>
        <dbReference type="SAM" id="MobiDB-lite"/>
    </source>
</evidence>
<keyword evidence="3" id="KW-1185">Reference proteome</keyword>
<accession>A0A8S3ZFD2</accession>
<protein>
    <submittedName>
        <fullName evidence="2">Uncharacterized protein</fullName>
    </submittedName>
</protein>
<evidence type="ECO:0000313" key="2">
    <source>
        <dbReference type="EMBL" id="CAG5126470.1"/>
    </source>
</evidence>
<sequence>MDSPLQLTVVNQSQASDEASAADEVKRTSLRFSRDGSQCLDTDAVVLNFEHITMFDERISVPRSSFRAKKVESNVDPQKYRLFIESKIEDPRLVKQDFMKFKASKPVGVADAKRWRKHQIGKLPTRWPKSLVHGSEVCSTEASSETVSGVETIPVAKITSTEVDALHPIAQTPSVSTQKSVTKIALSKKLGKLCCCCQKGTQETKGECVNVENEQS</sequence>
<dbReference type="EMBL" id="CAJHNH020002367">
    <property type="protein sequence ID" value="CAG5126470.1"/>
    <property type="molecule type" value="Genomic_DNA"/>
</dbReference>
<feature type="region of interest" description="Disordered" evidence="1">
    <location>
        <begin position="1"/>
        <end position="22"/>
    </location>
</feature>
<dbReference type="Proteomes" id="UP000678393">
    <property type="component" value="Unassembled WGS sequence"/>
</dbReference>
<organism evidence="2 3">
    <name type="scientific">Candidula unifasciata</name>
    <dbReference type="NCBI Taxonomy" id="100452"/>
    <lineage>
        <taxon>Eukaryota</taxon>
        <taxon>Metazoa</taxon>
        <taxon>Spiralia</taxon>
        <taxon>Lophotrochozoa</taxon>
        <taxon>Mollusca</taxon>
        <taxon>Gastropoda</taxon>
        <taxon>Heterobranchia</taxon>
        <taxon>Euthyneura</taxon>
        <taxon>Panpulmonata</taxon>
        <taxon>Eupulmonata</taxon>
        <taxon>Stylommatophora</taxon>
        <taxon>Helicina</taxon>
        <taxon>Helicoidea</taxon>
        <taxon>Geomitridae</taxon>
        <taxon>Candidula</taxon>
    </lineage>
</organism>
<feature type="compositionally biased region" description="Polar residues" evidence="1">
    <location>
        <begin position="1"/>
        <end position="11"/>
    </location>
</feature>
<comment type="caution">
    <text evidence="2">The sequence shown here is derived from an EMBL/GenBank/DDBJ whole genome shotgun (WGS) entry which is preliminary data.</text>
</comment>
<dbReference type="AlphaFoldDB" id="A0A8S3ZFD2"/>
<proteinExistence type="predicted"/>
<name>A0A8S3ZFD2_9EUPU</name>
<reference evidence="2" key="1">
    <citation type="submission" date="2021-04" db="EMBL/GenBank/DDBJ databases">
        <authorList>
            <consortium name="Molecular Ecology Group"/>
        </authorList>
    </citation>
    <scope>NUCLEOTIDE SEQUENCE</scope>
</reference>
<gene>
    <name evidence="2" type="ORF">CUNI_LOCUS12028</name>
</gene>
<evidence type="ECO:0000313" key="3">
    <source>
        <dbReference type="Proteomes" id="UP000678393"/>
    </source>
</evidence>